<evidence type="ECO:0000256" key="1">
    <source>
        <dbReference type="ARBA" id="ARBA00022723"/>
    </source>
</evidence>
<protein>
    <submittedName>
        <fullName evidence="4">2-keto-3-deoxy-L-rhamnonate aldolase</fullName>
    </submittedName>
</protein>
<keyword evidence="5" id="KW-1185">Reference proteome</keyword>
<dbReference type="GO" id="GO:0005737">
    <property type="term" value="C:cytoplasm"/>
    <property type="evidence" value="ECO:0007669"/>
    <property type="project" value="UniProtKB-ARBA"/>
</dbReference>
<comment type="caution">
    <text evidence="4">The sequence shown here is derived from an EMBL/GenBank/DDBJ whole genome shotgun (WGS) entry which is preliminary data.</text>
</comment>
<keyword evidence="2" id="KW-0456">Lyase</keyword>
<accession>A0A7D8UQ15</accession>
<feature type="domain" description="HpcH/HpaI aldolase/citrate lyase" evidence="3">
    <location>
        <begin position="33"/>
        <end position="237"/>
    </location>
</feature>
<dbReference type="PANTHER" id="PTHR30502:SF9">
    <property type="entry name" value="HPCH_HPAI ALDOLASE_CITRATE LYASE DOMAIN-CONTAINING PROTEIN"/>
    <property type="match status" value="1"/>
</dbReference>
<evidence type="ECO:0000313" key="5">
    <source>
        <dbReference type="Proteomes" id="UP000481288"/>
    </source>
</evidence>
<evidence type="ECO:0000259" key="3">
    <source>
        <dbReference type="Pfam" id="PF03328"/>
    </source>
</evidence>
<dbReference type="OrthoDB" id="1621678at2759"/>
<keyword evidence="1" id="KW-0479">Metal-binding</keyword>
<dbReference type="Pfam" id="PF03328">
    <property type="entry name" value="HpcH_HpaI"/>
    <property type="match status" value="1"/>
</dbReference>
<evidence type="ECO:0000256" key="2">
    <source>
        <dbReference type="ARBA" id="ARBA00023239"/>
    </source>
</evidence>
<dbReference type="Proteomes" id="UP000481288">
    <property type="component" value="Unassembled WGS sequence"/>
</dbReference>
<evidence type="ECO:0000313" key="4">
    <source>
        <dbReference type="EMBL" id="TVY52896.1"/>
    </source>
</evidence>
<dbReference type="SUPFAM" id="SSF51621">
    <property type="entry name" value="Phosphoenolpyruvate/pyruvate domain"/>
    <property type="match status" value="1"/>
</dbReference>
<name>A0A7D8UQ15_9HELO</name>
<dbReference type="InterPro" id="IPR050251">
    <property type="entry name" value="HpcH-HpaI_aldolase"/>
</dbReference>
<organism evidence="4 5">
    <name type="scientific">Lachnellula cervina</name>
    <dbReference type="NCBI Taxonomy" id="1316786"/>
    <lineage>
        <taxon>Eukaryota</taxon>
        <taxon>Fungi</taxon>
        <taxon>Dikarya</taxon>
        <taxon>Ascomycota</taxon>
        <taxon>Pezizomycotina</taxon>
        <taxon>Leotiomycetes</taxon>
        <taxon>Helotiales</taxon>
        <taxon>Lachnaceae</taxon>
        <taxon>Lachnellula</taxon>
    </lineage>
</organism>
<gene>
    <name evidence="4" type="primary">rhmA</name>
    <name evidence="4" type="ORF">LCER1_G005906</name>
</gene>
<sequence>MSENIIASDNASVNPKLRLFNALKAGHGAIATFMTLKGVRAAQVIAHTGVDAVIIDCEHGHIGDSDMHDMVSAVSGSGVSPIIRIRGQTGDLIKRALDTGAHGIMVPTINTAAEARAVISASKFPPIGVRGQGSPFACFEHGLATPSEYVAKANDSLVMMIQIETVAGVENVDEICQVDGVDLLFIGPNDLALSLLGYTPAKSTETIFLAAIDKVIASAKKHGKKVGILAVDGEAAKKAKERFDMVVLSNDTRSLQAWYGKELKVSRS</sequence>
<dbReference type="GO" id="GO:0046872">
    <property type="term" value="F:metal ion binding"/>
    <property type="evidence" value="ECO:0007669"/>
    <property type="project" value="UniProtKB-KW"/>
</dbReference>
<reference evidence="4 5" key="1">
    <citation type="submission" date="2018-05" db="EMBL/GenBank/DDBJ databases">
        <title>Whole genome sequencing for identification of molecular markers to develop diagnostic detection tools for the regulated plant pathogen Lachnellula willkommii.</title>
        <authorList>
            <person name="Giroux E."/>
            <person name="Bilodeau G."/>
        </authorList>
    </citation>
    <scope>NUCLEOTIDE SEQUENCE [LARGE SCALE GENOMIC DNA]</scope>
    <source>
        <strain evidence="4 5">CBS 625.97</strain>
    </source>
</reference>
<dbReference type="GO" id="GO:0016832">
    <property type="term" value="F:aldehyde-lyase activity"/>
    <property type="evidence" value="ECO:0007669"/>
    <property type="project" value="TreeGrafter"/>
</dbReference>
<dbReference type="InterPro" id="IPR015813">
    <property type="entry name" value="Pyrv/PenolPyrv_kinase-like_dom"/>
</dbReference>
<dbReference type="EMBL" id="QGMG01000532">
    <property type="protein sequence ID" value="TVY52896.1"/>
    <property type="molecule type" value="Genomic_DNA"/>
</dbReference>
<proteinExistence type="predicted"/>
<dbReference type="InterPro" id="IPR005000">
    <property type="entry name" value="Aldolase/citrate-lyase_domain"/>
</dbReference>
<dbReference type="PANTHER" id="PTHR30502">
    <property type="entry name" value="2-KETO-3-DEOXY-L-RHAMNONATE ALDOLASE"/>
    <property type="match status" value="1"/>
</dbReference>
<dbReference type="Gene3D" id="3.20.20.60">
    <property type="entry name" value="Phosphoenolpyruvate-binding domains"/>
    <property type="match status" value="1"/>
</dbReference>
<dbReference type="AlphaFoldDB" id="A0A7D8UQ15"/>
<dbReference type="InterPro" id="IPR040442">
    <property type="entry name" value="Pyrv_kinase-like_dom_sf"/>
</dbReference>
<dbReference type="FunFam" id="3.20.20.60:FF:000004">
    <property type="entry name" value="5-keto-4-deoxy-D-glucarate aldolase"/>
    <property type="match status" value="1"/>
</dbReference>